<evidence type="ECO:0000313" key="2">
    <source>
        <dbReference type="Proteomes" id="UP000626844"/>
    </source>
</evidence>
<reference evidence="1" key="1">
    <citation type="submission" date="2020-09" db="EMBL/GenBank/DDBJ databases">
        <title>A novel bacterium of genus Bacillus, isolated from South China Sea.</title>
        <authorList>
            <person name="Huang H."/>
            <person name="Mo K."/>
            <person name="Hu Y."/>
        </authorList>
    </citation>
    <scope>NUCLEOTIDE SEQUENCE</scope>
    <source>
        <strain evidence="1">IB182487</strain>
    </source>
</reference>
<sequence length="91" mass="10732">MIRTNFCGREIIIVPSKKITEEDFEKACHLILKFGDPLFTKSRGNQFLLECENFSITLEKVISQTTTYQVLGIYYPFMKLSLEEQEKNRYI</sequence>
<comment type="caution">
    <text evidence="1">The sequence shown here is derived from an EMBL/GenBank/DDBJ whole genome shotgun (WGS) entry which is preliminary data.</text>
</comment>
<keyword evidence="2" id="KW-1185">Reference proteome</keyword>
<dbReference type="EMBL" id="JACXAI010000020">
    <property type="protein sequence ID" value="MBD1381623.1"/>
    <property type="molecule type" value="Genomic_DNA"/>
</dbReference>
<evidence type="ECO:0000313" key="1">
    <source>
        <dbReference type="EMBL" id="MBD1381623.1"/>
    </source>
</evidence>
<accession>A0A926NKG9</accession>
<dbReference type="Proteomes" id="UP000626844">
    <property type="component" value="Unassembled WGS sequence"/>
</dbReference>
<organism evidence="1 2">
    <name type="scientific">Metabacillus arenae</name>
    <dbReference type="NCBI Taxonomy" id="2771434"/>
    <lineage>
        <taxon>Bacteria</taxon>
        <taxon>Bacillati</taxon>
        <taxon>Bacillota</taxon>
        <taxon>Bacilli</taxon>
        <taxon>Bacillales</taxon>
        <taxon>Bacillaceae</taxon>
        <taxon>Metabacillus</taxon>
    </lineage>
</organism>
<dbReference type="RefSeq" id="WP_191159221.1">
    <property type="nucleotide sequence ID" value="NZ_JACXAI010000020.1"/>
</dbReference>
<proteinExistence type="predicted"/>
<name>A0A926NKG9_9BACI</name>
<dbReference type="AlphaFoldDB" id="A0A926NKG9"/>
<protein>
    <submittedName>
        <fullName evidence="1">Uncharacterized protein</fullName>
    </submittedName>
</protein>
<gene>
    <name evidence="1" type="ORF">IC621_15400</name>
</gene>